<keyword evidence="1" id="KW-0812">Transmembrane</keyword>
<gene>
    <name evidence="2" type="ORF">SAMN02745207_03078</name>
</gene>
<protein>
    <recommendedName>
        <fullName evidence="4">ABC-2 type transport system permease protein</fullName>
    </recommendedName>
</protein>
<sequence length="565" mass="65268">MKDFKSLKILDKFKFIYSALGINYETMRKILKLKLTIDSRRVPSILANQNNKKSNNRESKSNSLQYLYYAFFGIFIGLPILLPMGTIVKMNLILGILIFMLTLTMISDFSYVLLDVRDLSILYPRPIDKNIISAARTTHIMIYLIQVIIPLSAVTLVLGTIKQGVIFFLIMLIELIFIALFAVFITSILYYLILHFFDGEKLKDIINYFQILLSVFMILGYQVGVRVFDFSDNPSIFAIKWWTYLLPSSWFAAPFAIFIDNSFRIEFIILSSIAIIVPLGFLILYNSFIGKNFEQNLIKLNSNTDKVTKLYFIKDNFQRKIANLICSNNIERSFYKFTHTMLSKDRKLKLQIYPTISMSIIFPYLMLFTSLNHELSLYENLSAISQGKGFLYLYYYSLMISIVVFSISYSESFKGAWIYNALPIKDYKSVHKGAYKAFVVNLILPTFLFTMLIFLIFGGFSAFLNIFIILINTLIISMIVYQFANKEPPFSKDINTANSSEANKIGLAFAGFGITLLFWGIHNISISFKYGYIISLLLFLLILIIYWVKFFGNNNYSSKKSHRLT</sequence>
<feature type="transmembrane region" description="Helical" evidence="1">
    <location>
        <begin position="165"/>
        <end position="193"/>
    </location>
</feature>
<dbReference type="Proteomes" id="UP000184447">
    <property type="component" value="Unassembled WGS sequence"/>
</dbReference>
<evidence type="ECO:0000313" key="2">
    <source>
        <dbReference type="EMBL" id="SHH90067.1"/>
    </source>
</evidence>
<dbReference type="OrthoDB" id="2659138at2"/>
<feature type="transmembrane region" description="Helical" evidence="1">
    <location>
        <begin position="140"/>
        <end position="158"/>
    </location>
</feature>
<reference evidence="2 3" key="1">
    <citation type="submission" date="2016-11" db="EMBL/GenBank/DDBJ databases">
        <authorList>
            <person name="Jaros S."/>
            <person name="Januszkiewicz K."/>
            <person name="Wedrychowicz H."/>
        </authorList>
    </citation>
    <scope>NUCLEOTIDE SEQUENCE [LARGE SCALE GENOMIC DNA]</scope>
    <source>
        <strain evidence="2 3">DSM 8605</strain>
    </source>
</reference>
<keyword evidence="1" id="KW-1133">Transmembrane helix</keyword>
<keyword evidence="3" id="KW-1185">Reference proteome</keyword>
<accession>A0A1M5WR90</accession>
<feature type="transmembrane region" description="Helical" evidence="1">
    <location>
        <begin position="463"/>
        <end position="484"/>
    </location>
</feature>
<feature type="transmembrane region" description="Helical" evidence="1">
    <location>
        <begin position="350"/>
        <end position="371"/>
    </location>
</feature>
<organism evidence="2 3">
    <name type="scientific">Clostridium grantii DSM 8605</name>
    <dbReference type="NCBI Taxonomy" id="1121316"/>
    <lineage>
        <taxon>Bacteria</taxon>
        <taxon>Bacillati</taxon>
        <taxon>Bacillota</taxon>
        <taxon>Clostridia</taxon>
        <taxon>Eubacteriales</taxon>
        <taxon>Clostridiaceae</taxon>
        <taxon>Clostridium</taxon>
    </lineage>
</organism>
<feature type="transmembrane region" description="Helical" evidence="1">
    <location>
        <begin position="92"/>
        <end position="114"/>
    </location>
</feature>
<evidence type="ECO:0000256" key="1">
    <source>
        <dbReference type="SAM" id="Phobius"/>
    </source>
</evidence>
<dbReference type="EMBL" id="FQXM01000019">
    <property type="protein sequence ID" value="SHH90067.1"/>
    <property type="molecule type" value="Genomic_DNA"/>
</dbReference>
<dbReference type="STRING" id="1121316.SAMN02745207_03078"/>
<feature type="transmembrane region" description="Helical" evidence="1">
    <location>
        <begin position="265"/>
        <end position="285"/>
    </location>
</feature>
<feature type="transmembrane region" description="Helical" evidence="1">
    <location>
        <begin position="438"/>
        <end position="457"/>
    </location>
</feature>
<evidence type="ECO:0008006" key="4">
    <source>
        <dbReference type="Google" id="ProtNLM"/>
    </source>
</evidence>
<dbReference type="RefSeq" id="WP_073339371.1">
    <property type="nucleotide sequence ID" value="NZ_FQXM01000019.1"/>
</dbReference>
<feature type="transmembrane region" description="Helical" evidence="1">
    <location>
        <begin position="530"/>
        <end position="551"/>
    </location>
</feature>
<feature type="transmembrane region" description="Helical" evidence="1">
    <location>
        <begin position="391"/>
        <end position="409"/>
    </location>
</feature>
<keyword evidence="1" id="KW-0472">Membrane</keyword>
<feature type="transmembrane region" description="Helical" evidence="1">
    <location>
        <begin position="66"/>
        <end position="85"/>
    </location>
</feature>
<dbReference type="AlphaFoldDB" id="A0A1M5WR90"/>
<feature type="transmembrane region" description="Helical" evidence="1">
    <location>
        <begin position="505"/>
        <end position="524"/>
    </location>
</feature>
<name>A0A1M5WR90_9CLOT</name>
<feature type="transmembrane region" description="Helical" evidence="1">
    <location>
        <begin position="205"/>
        <end position="229"/>
    </location>
</feature>
<proteinExistence type="predicted"/>
<evidence type="ECO:0000313" key="3">
    <source>
        <dbReference type="Proteomes" id="UP000184447"/>
    </source>
</evidence>